<evidence type="ECO:0000256" key="1">
    <source>
        <dbReference type="ARBA" id="ARBA00022574"/>
    </source>
</evidence>
<dbReference type="SMART" id="SM00320">
    <property type="entry name" value="WD40"/>
    <property type="match status" value="7"/>
</dbReference>
<dbReference type="Proteomes" id="UP000176944">
    <property type="component" value="Chromosome"/>
</dbReference>
<feature type="repeat" description="WD" evidence="3">
    <location>
        <begin position="147"/>
        <end position="187"/>
    </location>
</feature>
<evidence type="ECO:0000256" key="2">
    <source>
        <dbReference type="ARBA" id="ARBA00022737"/>
    </source>
</evidence>
<dbReference type="SUPFAM" id="SSF50978">
    <property type="entry name" value="WD40 repeat-like"/>
    <property type="match status" value="1"/>
</dbReference>
<dbReference type="PANTHER" id="PTHR19879:SF9">
    <property type="entry name" value="TRANSCRIPTION INITIATION FACTOR TFIID SUBUNIT 5"/>
    <property type="match status" value="1"/>
</dbReference>
<reference evidence="4" key="1">
    <citation type="journal article" date="2017" name="Proc. Natl. Acad. Sci. U.S.A.">
        <title>Comparative genomics uncovers the prolific and distinctive metabolic potential of the cyanobacterial genus Moorea.</title>
        <authorList>
            <person name="Leao T."/>
            <person name="Castelao G."/>
            <person name="Korobeynikov A."/>
            <person name="Monroe E.A."/>
            <person name="Podell S."/>
            <person name="Glukhov E."/>
            <person name="Allen E.E."/>
            <person name="Gerwick W.H."/>
            <person name="Gerwick L."/>
        </authorList>
    </citation>
    <scope>NUCLEOTIDE SEQUENCE</scope>
    <source>
        <strain evidence="4">JHB</strain>
    </source>
</reference>
<dbReference type="InterPro" id="IPR020472">
    <property type="entry name" value="WD40_PAC1"/>
</dbReference>
<proteinExistence type="predicted"/>
<name>A0A9Q9UWC9_MOOP1</name>
<feature type="repeat" description="WD" evidence="3">
    <location>
        <begin position="230"/>
        <end position="271"/>
    </location>
</feature>
<accession>A0A9Q9UWC9</accession>
<feature type="repeat" description="WD" evidence="3">
    <location>
        <begin position="314"/>
        <end position="355"/>
    </location>
</feature>
<dbReference type="AlphaFoldDB" id="A0A9Q9UWC9"/>
<protein>
    <submittedName>
        <fullName evidence="4">WD40 repeat domain-containing protein</fullName>
    </submittedName>
</protein>
<evidence type="ECO:0000313" key="4">
    <source>
        <dbReference type="EMBL" id="WAN69770.1"/>
    </source>
</evidence>
<dbReference type="PROSITE" id="PS50082">
    <property type="entry name" value="WD_REPEATS_2"/>
    <property type="match status" value="6"/>
</dbReference>
<dbReference type="InterPro" id="IPR015943">
    <property type="entry name" value="WD40/YVTN_repeat-like_dom_sf"/>
</dbReference>
<dbReference type="InterPro" id="IPR001680">
    <property type="entry name" value="WD40_rpt"/>
</dbReference>
<keyword evidence="1 3" id="KW-0853">WD repeat</keyword>
<feature type="repeat" description="WD" evidence="3">
    <location>
        <begin position="101"/>
        <end position="133"/>
    </location>
</feature>
<feature type="repeat" description="WD" evidence="3">
    <location>
        <begin position="272"/>
        <end position="313"/>
    </location>
</feature>
<feature type="repeat" description="WD" evidence="3">
    <location>
        <begin position="188"/>
        <end position="229"/>
    </location>
</feature>
<reference evidence="4" key="2">
    <citation type="submission" date="2022-10" db="EMBL/GenBank/DDBJ databases">
        <authorList>
            <person name="Ngo T.-E."/>
        </authorList>
    </citation>
    <scope>NUCLEOTIDE SEQUENCE</scope>
    <source>
        <strain evidence="4">JHB</strain>
    </source>
</reference>
<dbReference type="InterPro" id="IPR019775">
    <property type="entry name" value="WD40_repeat_CS"/>
</dbReference>
<keyword evidence="2" id="KW-0677">Repeat</keyword>
<evidence type="ECO:0000256" key="3">
    <source>
        <dbReference type="PROSITE-ProRule" id="PRU00221"/>
    </source>
</evidence>
<dbReference type="PROSITE" id="PS00678">
    <property type="entry name" value="WD_REPEATS_1"/>
    <property type="match status" value="2"/>
</dbReference>
<dbReference type="InterPro" id="IPR036322">
    <property type="entry name" value="WD40_repeat_dom_sf"/>
</dbReference>
<dbReference type="PANTHER" id="PTHR19879">
    <property type="entry name" value="TRANSCRIPTION INITIATION FACTOR TFIID"/>
    <property type="match status" value="1"/>
</dbReference>
<dbReference type="Pfam" id="PF00400">
    <property type="entry name" value="WD40"/>
    <property type="match status" value="7"/>
</dbReference>
<sequence length="380" mass="41846">MKKIPLAILGTVLGIMTVVTSTTYARESRLGLMVAAIPEMASSQAQSWRTPQLVRTIEAHSTAVDTLSFSPSGRVLLSGGSRSDAHLKLWWLKTGREIDSLRVHQTSVSDLAFSADGTILASVGEDGGVNLWQWNQEEYTGDYTRTFLGHTSNLLSLAMTSDSKVLVTGGLDGIRVWDLRNQRPLYTLANFDHPTYSLALHPKAETLVSGLKNGTIKIWNLNTGQPLYVIRAHQGITSALAFTPNGRTLVSSGYDGKIRVWDTKTWQLKYTLTKHTGKIRAIAINPVNGTILASASRDGVRLWNLNTGKQIAWLTGHQDWVQSVAFSRDGRLLATGGFDRTINIWQANTTEVADSVRDLLVKTISITVGWANFDYLEYSK</sequence>
<dbReference type="PRINTS" id="PR00320">
    <property type="entry name" value="GPROTEINBRPT"/>
</dbReference>
<dbReference type="EMBL" id="CP017708">
    <property type="protein sequence ID" value="WAN69770.1"/>
    <property type="molecule type" value="Genomic_DNA"/>
</dbReference>
<dbReference type="CDD" id="cd00200">
    <property type="entry name" value="WD40"/>
    <property type="match status" value="1"/>
</dbReference>
<gene>
    <name evidence="4" type="ORF">BJP36_13630</name>
</gene>
<dbReference type="PROSITE" id="PS50294">
    <property type="entry name" value="WD_REPEATS_REGION"/>
    <property type="match status" value="5"/>
</dbReference>
<dbReference type="Gene3D" id="2.130.10.10">
    <property type="entry name" value="YVTN repeat-like/Quinoprotein amine dehydrogenase"/>
    <property type="match status" value="3"/>
</dbReference>
<organism evidence="4">
    <name type="scientific">Moorena producens (strain JHB)</name>
    <dbReference type="NCBI Taxonomy" id="1454205"/>
    <lineage>
        <taxon>Bacteria</taxon>
        <taxon>Bacillati</taxon>
        <taxon>Cyanobacteriota</taxon>
        <taxon>Cyanophyceae</taxon>
        <taxon>Coleofasciculales</taxon>
        <taxon>Coleofasciculaceae</taxon>
        <taxon>Moorena</taxon>
    </lineage>
</organism>